<dbReference type="Proteomes" id="UP001140949">
    <property type="component" value="Unassembled WGS sequence"/>
</dbReference>
<reference evidence="2" key="1">
    <citation type="journal article" date="2023" name="GigaByte">
        <title>Genome assembly of the bearded iris, Iris pallida Lam.</title>
        <authorList>
            <person name="Bruccoleri R.E."/>
            <person name="Oakeley E.J."/>
            <person name="Faust A.M.E."/>
            <person name="Altorfer M."/>
            <person name="Dessus-Babus S."/>
            <person name="Burckhardt D."/>
            <person name="Oertli M."/>
            <person name="Naumann U."/>
            <person name="Petersen F."/>
            <person name="Wong J."/>
        </authorList>
    </citation>
    <scope>NUCLEOTIDE SEQUENCE</scope>
    <source>
        <strain evidence="2">GSM-AAB239-AS_SAM_17_03QT</strain>
    </source>
</reference>
<dbReference type="AlphaFoldDB" id="A0AAX6HLN4"/>
<dbReference type="PANTHER" id="PTHR37753:SF1">
    <property type="entry name" value="OS01G0940600 PROTEIN"/>
    <property type="match status" value="1"/>
</dbReference>
<feature type="transmembrane region" description="Helical" evidence="1">
    <location>
        <begin position="66"/>
        <end position="85"/>
    </location>
</feature>
<keyword evidence="1" id="KW-0812">Transmembrane</keyword>
<gene>
    <name evidence="2" type="ORF">M6B38_306690</name>
</gene>
<protein>
    <submittedName>
        <fullName evidence="2">Uncharacterized protein</fullName>
    </submittedName>
</protein>
<proteinExistence type="predicted"/>
<sequence length="194" mass="20886">MASNFFSSLAPSILTSPLPPPPLPHGIQLQPLGRFPSLGPLRWRRRRRRRGEAVVTNAGPPSSTSLLIAFVLPLSLIAGTVFASIRVADALDEKYLEEVHCHCPRPPSVILSDPLRSSRKIFLTLAVSALLQLAMTKAVSEENEDEEGDGTVGEIVTDGEGNIVLGEEEEEVAAAAAAAANAVPRVRNRPRRRS</sequence>
<dbReference type="EMBL" id="JANAVB010008599">
    <property type="protein sequence ID" value="KAJ6841551.1"/>
    <property type="molecule type" value="Genomic_DNA"/>
</dbReference>
<keyword evidence="1" id="KW-1133">Transmembrane helix</keyword>
<comment type="caution">
    <text evidence="2">The sequence shown here is derived from an EMBL/GenBank/DDBJ whole genome shotgun (WGS) entry which is preliminary data.</text>
</comment>
<keyword evidence="3" id="KW-1185">Reference proteome</keyword>
<accession>A0AAX6HLN4</accession>
<keyword evidence="1" id="KW-0472">Membrane</keyword>
<evidence type="ECO:0000256" key="1">
    <source>
        <dbReference type="SAM" id="Phobius"/>
    </source>
</evidence>
<dbReference type="PANTHER" id="PTHR37753">
    <property type="entry name" value="OS01G0940600 PROTEIN"/>
    <property type="match status" value="1"/>
</dbReference>
<name>A0AAX6HLN4_IRIPA</name>
<evidence type="ECO:0000313" key="3">
    <source>
        <dbReference type="Proteomes" id="UP001140949"/>
    </source>
</evidence>
<organism evidence="2 3">
    <name type="scientific">Iris pallida</name>
    <name type="common">Sweet iris</name>
    <dbReference type="NCBI Taxonomy" id="29817"/>
    <lineage>
        <taxon>Eukaryota</taxon>
        <taxon>Viridiplantae</taxon>
        <taxon>Streptophyta</taxon>
        <taxon>Embryophyta</taxon>
        <taxon>Tracheophyta</taxon>
        <taxon>Spermatophyta</taxon>
        <taxon>Magnoliopsida</taxon>
        <taxon>Liliopsida</taxon>
        <taxon>Asparagales</taxon>
        <taxon>Iridaceae</taxon>
        <taxon>Iridoideae</taxon>
        <taxon>Irideae</taxon>
        <taxon>Iris</taxon>
    </lineage>
</organism>
<evidence type="ECO:0000313" key="2">
    <source>
        <dbReference type="EMBL" id="KAJ6841551.1"/>
    </source>
</evidence>
<reference evidence="2" key="2">
    <citation type="submission" date="2023-04" db="EMBL/GenBank/DDBJ databases">
        <authorList>
            <person name="Bruccoleri R.E."/>
            <person name="Oakeley E.J."/>
            <person name="Faust A.-M."/>
            <person name="Dessus-Babus S."/>
            <person name="Altorfer M."/>
            <person name="Burckhardt D."/>
            <person name="Oertli M."/>
            <person name="Naumann U."/>
            <person name="Petersen F."/>
            <person name="Wong J."/>
        </authorList>
    </citation>
    <scope>NUCLEOTIDE SEQUENCE</scope>
    <source>
        <strain evidence="2">GSM-AAB239-AS_SAM_17_03QT</strain>
        <tissue evidence="2">Leaf</tissue>
    </source>
</reference>